<evidence type="ECO:0000313" key="2">
    <source>
        <dbReference type="EMBL" id="AWD32723.1"/>
    </source>
</evidence>
<dbReference type="EMBL" id="CP025628">
    <property type="protein sequence ID" value="AWD32723.1"/>
    <property type="molecule type" value="Genomic_DNA"/>
</dbReference>
<keyword evidence="1" id="KW-0812">Transmembrane</keyword>
<dbReference type="NCBIfam" id="TIGR02106">
    <property type="entry name" value="cyd_oper_ybgT"/>
    <property type="match status" value="1"/>
</dbReference>
<sequence>MWYFSWILGITMASMFSILSALVFEFNIKE</sequence>
<gene>
    <name evidence="2" type="primary">cydX</name>
    <name evidence="2" type="ORF">CKSOR_00752</name>
</gene>
<reference evidence="2 3" key="1">
    <citation type="journal article" date="2018" name="Parasitology">
        <title>The reduced genome of Candidatus Kinetoplastibacterium sorsogonicusi, the endosymbiont of Kentomonas sorsogonicus (Trypanosomatidae): loss of the haem-synthesis pathway.</title>
        <authorList>
            <person name="Silva F.M."/>
            <person name="Kostygov A.Y."/>
            <person name="Spodareva V.V."/>
            <person name="Butenko A."/>
            <person name="Tossou R."/>
            <person name="Lukes J."/>
            <person name="Yurchenko V."/>
            <person name="Alves J.M.P."/>
        </authorList>
    </citation>
    <scope>NUCLEOTIDE SEQUENCE [LARGE SCALE GENOMIC DNA]</scope>
    <source>
        <strain evidence="2 3">MF-08</strain>
    </source>
</reference>
<dbReference type="InterPro" id="IPR012994">
    <property type="entry name" value="YbgT_YccB"/>
</dbReference>
<dbReference type="KEGG" id="kso:CKSOR_00752"/>
<organism evidence="2 3">
    <name type="scientific">Candidatus Kinetoplastidibacterium kentomonadis</name>
    <dbReference type="NCBI Taxonomy" id="1576550"/>
    <lineage>
        <taxon>Bacteria</taxon>
        <taxon>Pseudomonadati</taxon>
        <taxon>Pseudomonadota</taxon>
        <taxon>Betaproteobacteria</taxon>
        <taxon>Candidatus Kinetoplastidibacterium</taxon>
    </lineage>
</organism>
<dbReference type="Pfam" id="PF08173">
    <property type="entry name" value="YbgT_YccB"/>
    <property type="match status" value="1"/>
</dbReference>
<protein>
    <submittedName>
        <fullName evidence="2">Cytochrome bd-I oxidase subunit CydX</fullName>
    </submittedName>
</protein>
<accession>A0A3Q8ERP0</accession>
<dbReference type="RefSeq" id="WP_108674117.1">
    <property type="nucleotide sequence ID" value="NZ_CP025628.1"/>
</dbReference>
<keyword evidence="1" id="KW-1133">Transmembrane helix</keyword>
<keyword evidence="3" id="KW-1185">Reference proteome</keyword>
<dbReference type="OrthoDB" id="9806372at2"/>
<evidence type="ECO:0000313" key="3">
    <source>
        <dbReference type="Proteomes" id="UP000266796"/>
    </source>
</evidence>
<keyword evidence="1" id="KW-0472">Membrane</keyword>
<dbReference type="AlphaFoldDB" id="A0A3Q8ERP0"/>
<feature type="transmembrane region" description="Helical" evidence="1">
    <location>
        <begin position="6"/>
        <end position="24"/>
    </location>
</feature>
<evidence type="ECO:0000256" key="1">
    <source>
        <dbReference type="SAM" id="Phobius"/>
    </source>
</evidence>
<dbReference type="InterPro" id="IPR011724">
    <property type="entry name" value="Cyd_oper_YbgT"/>
</dbReference>
<dbReference type="Proteomes" id="UP000266796">
    <property type="component" value="Chromosome"/>
</dbReference>
<proteinExistence type="predicted"/>
<name>A0A3Q8ERP0_9PROT</name>